<dbReference type="AlphaFoldDB" id="A0A7W8AHE3"/>
<dbReference type="Gene3D" id="3.30.420.40">
    <property type="match status" value="2"/>
</dbReference>
<dbReference type="GO" id="GO:0019262">
    <property type="term" value="P:N-acetylneuraminate catabolic process"/>
    <property type="evidence" value="ECO:0007669"/>
    <property type="project" value="TreeGrafter"/>
</dbReference>
<evidence type="ECO:0000313" key="2">
    <source>
        <dbReference type="EMBL" id="MBB5090275.1"/>
    </source>
</evidence>
<dbReference type="Proteomes" id="UP000531231">
    <property type="component" value="Unassembled WGS sequence"/>
</dbReference>
<keyword evidence="2" id="KW-0418">Kinase</keyword>
<feature type="compositionally biased region" description="Polar residues" evidence="1">
    <location>
        <begin position="12"/>
        <end position="21"/>
    </location>
</feature>
<keyword evidence="2" id="KW-0808">Transferase</keyword>
<sequence length="412" mass="44866">MHYPQGAPIDPATTSRGSDQTGMRAYNERLILSVVRRHGAMPRADIARLTGLSAQTVSVIIRNLEQDGLLLSGEKQRGRVGQPSQPMMLNPDGVFSFGLKIGRRSAELVLVDFTGTIRARMHQTYLWPVPDNILHFTLSAIEQFTAQLTPFQQSRIAGLGIAMPFELWNWVEEVGAPPADLQAWQSTDICEALSLKLPFPVLIQNDATAACGAELTFGSGPDYADYVYFFIGSFIGGGVVLNNTLYAGRSGNAGALGSMPMGNGFVTTAGQISRPAQLIDTASLFILERSLKQQNIDTAPLWAAPDNWEIFNPVLDEWVLLTARSLAHAISSAASVIDFPAAIIDGWMPENLRAKIVETTRSEIGRLNLQGIIPPVIEEGTVGVHAKALGAARLPIFSRYLFDQNVLFKHIQ</sequence>
<gene>
    <name evidence="2" type="ORF">HNQ68_000787</name>
</gene>
<dbReference type="Pfam" id="PF13412">
    <property type="entry name" value="HTH_24"/>
    <property type="match status" value="1"/>
</dbReference>
<proteinExistence type="predicted"/>
<accession>A0A7W8AHE3</accession>
<dbReference type="EMBL" id="JACHIL010000001">
    <property type="protein sequence ID" value="MBB5090275.1"/>
    <property type="molecule type" value="Genomic_DNA"/>
</dbReference>
<dbReference type="RefSeq" id="WP_170265209.1">
    <property type="nucleotide sequence ID" value="NZ_JACHIL010000001.1"/>
</dbReference>
<dbReference type="Pfam" id="PF00480">
    <property type="entry name" value="ROK"/>
    <property type="match status" value="1"/>
</dbReference>
<dbReference type="PANTHER" id="PTHR18964">
    <property type="entry name" value="ROK (REPRESSOR, ORF, KINASE) FAMILY"/>
    <property type="match status" value="1"/>
</dbReference>
<evidence type="ECO:0000256" key="1">
    <source>
        <dbReference type="SAM" id="MobiDB-lite"/>
    </source>
</evidence>
<organism evidence="2 3">
    <name type="scientific">Pseudochrobactrum saccharolyticum</name>
    <dbReference type="NCBI Taxonomy" id="354352"/>
    <lineage>
        <taxon>Bacteria</taxon>
        <taxon>Pseudomonadati</taxon>
        <taxon>Pseudomonadota</taxon>
        <taxon>Alphaproteobacteria</taxon>
        <taxon>Hyphomicrobiales</taxon>
        <taxon>Brucellaceae</taxon>
        <taxon>Pseudochrobactrum</taxon>
    </lineage>
</organism>
<reference evidence="2 3" key="1">
    <citation type="submission" date="2020-08" db="EMBL/GenBank/DDBJ databases">
        <title>Genomic Encyclopedia of Type Strains, Phase IV (KMG-IV): sequencing the most valuable type-strain genomes for metagenomic binning, comparative biology and taxonomic classification.</title>
        <authorList>
            <person name="Goeker M."/>
        </authorList>
    </citation>
    <scope>NUCLEOTIDE SEQUENCE [LARGE SCALE GENOMIC DNA]</scope>
    <source>
        <strain evidence="2 3">DSM 25620</strain>
    </source>
</reference>
<dbReference type="SUPFAM" id="SSF53067">
    <property type="entry name" value="Actin-like ATPase domain"/>
    <property type="match status" value="1"/>
</dbReference>
<dbReference type="InterPro" id="IPR036390">
    <property type="entry name" value="WH_DNA-bd_sf"/>
</dbReference>
<keyword evidence="3" id="KW-1185">Reference proteome</keyword>
<dbReference type="GO" id="GO:0009384">
    <property type="term" value="F:N-acylmannosamine kinase activity"/>
    <property type="evidence" value="ECO:0007669"/>
    <property type="project" value="TreeGrafter"/>
</dbReference>
<name>A0A7W8AHE3_9HYPH</name>
<dbReference type="InterPro" id="IPR036388">
    <property type="entry name" value="WH-like_DNA-bd_sf"/>
</dbReference>
<dbReference type="Gene3D" id="1.10.10.10">
    <property type="entry name" value="Winged helix-like DNA-binding domain superfamily/Winged helix DNA-binding domain"/>
    <property type="match status" value="1"/>
</dbReference>
<dbReference type="PANTHER" id="PTHR18964:SF169">
    <property type="entry name" value="N-ACETYLMANNOSAMINE KINASE"/>
    <property type="match status" value="1"/>
</dbReference>
<protein>
    <submittedName>
        <fullName evidence="2">Putative NBD/HSP70 family sugar kinase</fullName>
    </submittedName>
</protein>
<dbReference type="InterPro" id="IPR043129">
    <property type="entry name" value="ATPase_NBD"/>
</dbReference>
<dbReference type="InterPro" id="IPR000600">
    <property type="entry name" value="ROK"/>
</dbReference>
<evidence type="ECO:0000313" key="3">
    <source>
        <dbReference type="Proteomes" id="UP000531231"/>
    </source>
</evidence>
<dbReference type="SUPFAM" id="SSF46785">
    <property type="entry name" value="Winged helix' DNA-binding domain"/>
    <property type="match status" value="1"/>
</dbReference>
<feature type="region of interest" description="Disordered" evidence="1">
    <location>
        <begin position="1"/>
        <end position="22"/>
    </location>
</feature>
<comment type="caution">
    <text evidence="2">The sequence shown here is derived from an EMBL/GenBank/DDBJ whole genome shotgun (WGS) entry which is preliminary data.</text>
</comment>